<accession>A0A1W1UHV0</accession>
<feature type="binding site" evidence="2">
    <location>
        <begin position="217"/>
        <end position="218"/>
    </location>
    <ligand>
        <name>ATP</name>
        <dbReference type="ChEBI" id="CHEBI:30616"/>
    </ligand>
</feature>
<dbReference type="AlphaFoldDB" id="A0A1W1UHV0"/>
<evidence type="ECO:0000313" key="5">
    <source>
        <dbReference type="EMBL" id="SMB80650.1"/>
    </source>
</evidence>
<dbReference type="InterPro" id="IPR036597">
    <property type="entry name" value="Fido-like_dom_sf"/>
</dbReference>
<dbReference type="STRING" id="1122938.SAMN05660772_01674"/>
<keyword evidence="6" id="KW-1185">Reference proteome</keyword>
<feature type="site" description="Important for autoinhibition of adenylyltransferase activity" evidence="3">
    <location>
        <position position="51"/>
    </location>
</feature>
<keyword evidence="2" id="KW-0547">Nucleotide-binding</keyword>
<dbReference type="Pfam" id="PF02661">
    <property type="entry name" value="Fic"/>
    <property type="match status" value="1"/>
</dbReference>
<dbReference type="PANTHER" id="PTHR13504">
    <property type="entry name" value="FIDO DOMAIN-CONTAINING PROTEIN DDB_G0283145"/>
    <property type="match status" value="1"/>
</dbReference>
<evidence type="ECO:0000313" key="6">
    <source>
        <dbReference type="Proteomes" id="UP000192408"/>
    </source>
</evidence>
<organism evidence="5 6">
    <name type="scientific">Pasteurella testudinis DSM 23072</name>
    <dbReference type="NCBI Taxonomy" id="1122938"/>
    <lineage>
        <taxon>Bacteria</taxon>
        <taxon>Pseudomonadati</taxon>
        <taxon>Pseudomonadota</taxon>
        <taxon>Gammaproteobacteria</taxon>
        <taxon>Pasteurellales</taxon>
        <taxon>Pasteurellaceae</taxon>
        <taxon>Pasteurella</taxon>
    </lineage>
</organism>
<protein>
    <submittedName>
        <fullName evidence="5">Uncharacterized conserved protein</fullName>
    </submittedName>
</protein>
<evidence type="ECO:0000259" key="4">
    <source>
        <dbReference type="PROSITE" id="PS51459"/>
    </source>
</evidence>
<evidence type="ECO:0000256" key="3">
    <source>
        <dbReference type="PIRSR" id="PIRSR640198-3"/>
    </source>
</evidence>
<feature type="binding site" evidence="2">
    <location>
        <begin position="185"/>
        <end position="192"/>
    </location>
    <ligand>
        <name>ATP</name>
        <dbReference type="ChEBI" id="CHEBI:30616"/>
    </ligand>
</feature>
<dbReference type="EMBL" id="FWWV01000003">
    <property type="protein sequence ID" value="SMB80650.1"/>
    <property type="molecule type" value="Genomic_DNA"/>
</dbReference>
<dbReference type="InterPro" id="IPR040198">
    <property type="entry name" value="Fido_containing"/>
</dbReference>
<reference evidence="6" key="1">
    <citation type="submission" date="2017-04" db="EMBL/GenBank/DDBJ databases">
        <authorList>
            <person name="Varghese N."/>
            <person name="Submissions S."/>
        </authorList>
    </citation>
    <scope>NUCLEOTIDE SEQUENCE [LARGE SCALE GENOMIC DNA]</scope>
    <source>
        <strain evidence="6">DSM 23072</strain>
    </source>
</reference>
<dbReference type="Gene3D" id="1.10.3290.10">
    <property type="entry name" value="Fido-like domain"/>
    <property type="match status" value="1"/>
</dbReference>
<evidence type="ECO:0000256" key="2">
    <source>
        <dbReference type="PIRSR" id="PIRSR640198-2"/>
    </source>
</evidence>
<dbReference type="PANTHER" id="PTHR13504:SF38">
    <property type="entry name" value="FIDO DOMAIN-CONTAINING PROTEIN"/>
    <property type="match status" value="1"/>
</dbReference>
<keyword evidence="2" id="KW-0067">ATP-binding</keyword>
<feature type="domain" description="Fido" evidence="4">
    <location>
        <begin position="101"/>
        <end position="238"/>
    </location>
</feature>
<name>A0A1W1UHV0_9PAST</name>
<dbReference type="Proteomes" id="UP000192408">
    <property type="component" value="Unassembled WGS sequence"/>
</dbReference>
<evidence type="ECO:0000256" key="1">
    <source>
        <dbReference type="PIRSR" id="PIRSR640198-1"/>
    </source>
</evidence>
<proteinExistence type="predicted"/>
<sequence>MATSDCNTALLAELAKMKAALDRCRPLNQASLQLIQDDLMLKYNQQSNAIEGNRLDIFETKVLLENGITANGKPFKDHLDILNHQEAIYYLIDLGKENNPLDESTVKNFHYLILQKTDHAREAGKYRTIPVAISGAEHQPPQPYLVQPQMAELIAWNAMQTDKLNPIERAAILHSRFVAVHPFIDGNGRTGRLLLNLELMKAGYQVAILQAEKRVDYYRALAEADDGKYQSIIRFVAEALKETMLRTLTILNANWQTAN</sequence>
<feature type="active site" evidence="1">
    <location>
        <position position="181"/>
    </location>
</feature>
<dbReference type="SUPFAM" id="SSF140931">
    <property type="entry name" value="Fic-like"/>
    <property type="match status" value="1"/>
</dbReference>
<dbReference type="PROSITE" id="PS51459">
    <property type="entry name" value="FIDO"/>
    <property type="match status" value="1"/>
</dbReference>
<gene>
    <name evidence="5" type="ORF">SAMN05660772_01674</name>
</gene>
<dbReference type="InterPro" id="IPR003812">
    <property type="entry name" value="Fido"/>
</dbReference>
<dbReference type="GO" id="GO:0005524">
    <property type="term" value="F:ATP binding"/>
    <property type="evidence" value="ECO:0007669"/>
    <property type="project" value="UniProtKB-KW"/>
</dbReference>